<gene>
    <name evidence="5" type="ORF">Q5P01_011240</name>
</gene>
<comment type="caution">
    <text evidence="5">The sequence shown here is derived from an EMBL/GenBank/DDBJ whole genome shotgun (WGS) entry which is preliminary data.</text>
</comment>
<sequence length="454" mass="51823">MDSSWALVCSSALVLVLLASASGDEDIHMQREVTEDLQTSRQDSFMEQRPLDLSDLFREEISMSQNESKPPVERYPVQFPLGRPTSDNIEAICLYGDRRPLYPDSYFPRSGFSSQARKGSAVNKAESWFSTCCEGRQTWEREVTLCCATQAWELSIESFCNEEFSIKTRHYTCCQLRGTERLNCFHNNAPNPNYEPTQEIPAPPLPSTTTDTFVFDPNTCQREIEPSTSRRIDINFPPGQPTADSIKSLCQNQIFRPLYDLKCLAGSEHELLARQAKTINRMEKGFEQCCKKQDILDCAEGKWREEIKRFCLGKKGGSVVFHCCLGDRRNDRYNCFKQSSPDPYYNMTSTDKGLTVAKICDAHKIIKKMFPLQSFVDQCCPLSNQDESMCSVQRLVQMLMMTCLSRSRVRYSPAVRRCCHVPPRETPLCVSKLLTNVITKATRVSRQKKKCPIS</sequence>
<dbReference type="InterPro" id="IPR020858">
    <property type="entry name" value="Serum_albumin-like"/>
</dbReference>
<dbReference type="GO" id="GO:0030500">
    <property type="term" value="P:regulation of bone mineralization"/>
    <property type="evidence" value="ECO:0007669"/>
    <property type="project" value="TreeGrafter"/>
</dbReference>
<organism evidence="5 6">
    <name type="scientific">Channa striata</name>
    <name type="common">Snakehead murrel</name>
    <name type="synonym">Ophicephalus striatus</name>
    <dbReference type="NCBI Taxonomy" id="64152"/>
    <lineage>
        <taxon>Eukaryota</taxon>
        <taxon>Metazoa</taxon>
        <taxon>Chordata</taxon>
        <taxon>Craniata</taxon>
        <taxon>Vertebrata</taxon>
        <taxon>Euteleostomi</taxon>
        <taxon>Actinopterygii</taxon>
        <taxon>Neopterygii</taxon>
        <taxon>Teleostei</taxon>
        <taxon>Neoteleostei</taxon>
        <taxon>Acanthomorphata</taxon>
        <taxon>Anabantaria</taxon>
        <taxon>Anabantiformes</taxon>
        <taxon>Channoidei</taxon>
        <taxon>Channidae</taxon>
        <taxon>Channa</taxon>
    </lineage>
</organism>
<evidence type="ECO:0000256" key="1">
    <source>
        <dbReference type="ARBA" id="ARBA00004613"/>
    </source>
</evidence>
<reference evidence="5" key="1">
    <citation type="submission" date="2023-07" db="EMBL/GenBank/DDBJ databases">
        <title>Chromosome-level Genome Assembly of Striped Snakehead (Channa striata).</title>
        <authorList>
            <person name="Liu H."/>
        </authorList>
    </citation>
    <scope>NUCLEOTIDE SEQUENCE</scope>
    <source>
        <strain evidence="5">Gz</strain>
        <tissue evidence="5">Muscle</tissue>
    </source>
</reference>
<evidence type="ECO:0000256" key="2">
    <source>
        <dbReference type="ARBA" id="ARBA00022525"/>
    </source>
</evidence>
<name>A0AA88MSX4_CHASR</name>
<evidence type="ECO:0000313" key="6">
    <source>
        <dbReference type="Proteomes" id="UP001187415"/>
    </source>
</evidence>
<keyword evidence="3" id="KW-0677">Repeat</keyword>
<dbReference type="SUPFAM" id="SSF48552">
    <property type="entry name" value="Serum albumin-like"/>
    <property type="match status" value="3"/>
</dbReference>
<dbReference type="EMBL" id="JAUPFM010000008">
    <property type="protein sequence ID" value="KAK2844581.1"/>
    <property type="molecule type" value="Genomic_DNA"/>
</dbReference>
<keyword evidence="2" id="KW-0964">Secreted</keyword>
<evidence type="ECO:0008006" key="7">
    <source>
        <dbReference type="Google" id="ProtNLM"/>
    </source>
</evidence>
<feature type="chain" id="PRO_5041637599" description="Extracellular matrix protein 1" evidence="4">
    <location>
        <begin position="24"/>
        <end position="454"/>
    </location>
</feature>
<dbReference type="GO" id="GO:0007165">
    <property type="term" value="P:signal transduction"/>
    <property type="evidence" value="ECO:0007669"/>
    <property type="project" value="InterPro"/>
</dbReference>
<evidence type="ECO:0000256" key="3">
    <source>
        <dbReference type="ARBA" id="ARBA00022737"/>
    </source>
</evidence>
<accession>A0AA88MSX4</accession>
<dbReference type="PANTHER" id="PTHR16776">
    <property type="entry name" value="EXTRACELLULAR MATRIX PROTEIN 1"/>
    <property type="match status" value="1"/>
</dbReference>
<dbReference type="Proteomes" id="UP001187415">
    <property type="component" value="Unassembled WGS sequence"/>
</dbReference>
<dbReference type="Gene3D" id="1.10.246.10">
    <property type="match status" value="3"/>
</dbReference>
<proteinExistence type="predicted"/>
<dbReference type="InterPro" id="IPR008605">
    <property type="entry name" value="ECM1"/>
</dbReference>
<comment type="subcellular location">
    <subcellularLocation>
        <location evidence="1">Secreted</location>
    </subcellularLocation>
</comment>
<dbReference type="Pfam" id="PF05782">
    <property type="entry name" value="ECM1"/>
    <property type="match status" value="2"/>
</dbReference>
<feature type="signal peptide" evidence="4">
    <location>
        <begin position="1"/>
        <end position="23"/>
    </location>
</feature>
<evidence type="ECO:0000313" key="5">
    <source>
        <dbReference type="EMBL" id="KAK2844581.1"/>
    </source>
</evidence>
<protein>
    <recommendedName>
        <fullName evidence="7">Extracellular matrix protein 1</fullName>
    </recommendedName>
</protein>
<keyword evidence="4" id="KW-0732">Signal</keyword>
<evidence type="ECO:0000256" key="4">
    <source>
        <dbReference type="SAM" id="SignalP"/>
    </source>
</evidence>
<dbReference type="PANTHER" id="PTHR16776:SF3">
    <property type="entry name" value="EXTRACELLULAR MATRIX PROTEIN 1"/>
    <property type="match status" value="1"/>
</dbReference>
<keyword evidence="6" id="KW-1185">Reference proteome</keyword>
<dbReference type="AlphaFoldDB" id="A0AA88MSX4"/>
<dbReference type="GO" id="GO:0005615">
    <property type="term" value="C:extracellular space"/>
    <property type="evidence" value="ECO:0007669"/>
    <property type="project" value="InterPro"/>
</dbReference>